<comment type="catalytic activity">
    <reaction evidence="4">
        <text>N-terminal L-glutamyl-[protein] + L-leucyl-tRNA(Leu) = N-terminal L-leucyl-L-glutamyl-[protein] + tRNA(Leu) + H(+)</text>
        <dbReference type="Rhea" id="RHEA:50412"/>
        <dbReference type="Rhea" id="RHEA-COMP:9613"/>
        <dbReference type="Rhea" id="RHEA-COMP:9622"/>
        <dbReference type="Rhea" id="RHEA-COMP:12664"/>
        <dbReference type="Rhea" id="RHEA-COMP:12668"/>
        <dbReference type="ChEBI" id="CHEBI:15378"/>
        <dbReference type="ChEBI" id="CHEBI:64721"/>
        <dbReference type="ChEBI" id="CHEBI:78442"/>
        <dbReference type="ChEBI" id="CHEBI:78494"/>
        <dbReference type="ChEBI" id="CHEBI:133041"/>
        <dbReference type="EC" id="2.3.2.29"/>
    </reaction>
</comment>
<sequence>MNAPEKQWRLPLLLTMESECPYLPEQQSRNAFVDSAIAISTDLYTVLLHNGFRRSGTDIYRPYCKQCQACIPLRVVVDAFHANRSQRRTAKRNQDLQWRIETPPLTDAHYQLYARYLEARHADGGMYPPDRQQFDRFLTAEWADTELVCLYQDQQLVGVMVADRVFDGISAVYSFFEPELPRRSLGVQLVLSLIDYTRSLGLAYCYLGYYISRCAKMNYKAQYQPVEALLDGKWEPYQV</sequence>
<dbReference type="PANTHER" id="PTHR21367:SF1">
    <property type="entry name" value="ARGINYL-TRNA--PROTEIN TRANSFERASE 1"/>
    <property type="match status" value="1"/>
</dbReference>
<comment type="function">
    <text evidence="4">Functions in the N-end rule pathway of protein degradation where it conjugates Leu from its aminoacyl-tRNA to the N-termini of proteins containing an N-terminal aspartate or glutamate.</text>
</comment>
<evidence type="ECO:0000259" key="5">
    <source>
        <dbReference type="Pfam" id="PF04376"/>
    </source>
</evidence>
<dbReference type="InterPro" id="IPR007471">
    <property type="entry name" value="N-end_Aminoacyl_Trfase_N"/>
</dbReference>
<dbReference type="Proteomes" id="UP000295375">
    <property type="component" value="Unassembled WGS sequence"/>
</dbReference>
<dbReference type="RefSeq" id="WP_133589843.1">
    <property type="nucleotide sequence ID" value="NZ_CP037953.1"/>
</dbReference>
<feature type="domain" description="N-end rule aminoacyl transferase C-terminal" evidence="6">
    <location>
        <begin position="109"/>
        <end position="229"/>
    </location>
</feature>
<keyword evidence="1 4" id="KW-0963">Cytoplasm</keyword>
<dbReference type="PIRSF" id="PIRSF037208">
    <property type="entry name" value="ATE_pro_prd"/>
    <property type="match status" value="1"/>
</dbReference>
<name>A0A4R6UTL3_9GAMM</name>
<keyword evidence="8" id="KW-1185">Reference proteome</keyword>
<dbReference type="EMBL" id="SNYM01000006">
    <property type="protein sequence ID" value="TDQ48675.1"/>
    <property type="molecule type" value="Genomic_DNA"/>
</dbReference>
<dbReference type="Pfam" id="PF04376">
    <property type="entry name" value="ATE_N"/>
    <property type="match status" value="1"/>
</dbReference>
<dbReference type="NCBIfam" id="NF002341">
    <property type="entry name" value="PRK01305.1-1"/>
    <property type="match status" value="1"/>
</dbReference>
<accession>A0A4R6UTL3</accession>
<proteinExistence type="inferred from homology"/>
<dbReference type="GO" id="GO:0071596">
    <property type="term" value="P:ubiquitin-dependent protein catabolic process via the N-end rule pathway"/>
    <property type="evidence" value="ECO:0007669"/>
    <property type="project" value="InterPro"/>
</dbReference>
<dbReference type="NCBIfam" id="NF002346">
    <property type="entry name" value="PRK01305.2-3"/>
    <property type="match status" value="1"/>
</dbReference>
<evidence type="ECO:0000313" key="8">
    <source>
        <dbReference type="Proteomes" id="UP000295375"/>
    </source>
</evidence>
<dbReference type="InterPro" id="IPR017138">
    <property type="entry name" value="Asp_Glu_LeuTrfase"/>
</dbReference>
<keyword evidence="3 4" id="KW-0012">Acyltransferase</keyword>
<dbReference type="NCBIfam" id="NF002342">
    <property type="entry name" value="PRK01305.1-3"/>
    <property type="match status" value="1"/>
</dbReference>
<keyword evidence="2 4" id="KW-0808">Transferase</keyword>
<evidence type="ECO:0000259" key="6">
    <source>
        <dbReference type="Pfam" id="PF04377"/>
    </source>
</evidence>
<evidence type="ECO:0000256" key="3">
    <source>
        <dbReference type="ARBA" id="ARBA00023315"/>
    </source>
</evidence>
<dbReference type="OrthoDB" id="9782022at2"/>
<dbReference type="SUPFAM" id="SSF55729">
    <property type="entry name" value="Acyl-CoA N-acyltransferases (Nat)"/>
    <property type="match status" value="1"/>
</dbReference>
<dbReference type="EC" id="2.3.2.29" evidence="4"/>
<comment type="subcellular location">
    <subcellularLocation>
        <location evidence="4">Cytoplasm</location>
    </subcellularLocation>
</comment>
<protein>
    <recommendedName>
        <fullName evidence="4">Aspartate/glutamate leucyltransferase</fullName>
        <ecNumber evidence="4">2.3.2.29</ecNumber>
    </recommendedName>
</protein>
<dbReference type="InterPro" id="IPR007472">
    <property type="entry name" value="N-end_Aminoacyl_Trfase_C"/>
</dbReference>
<dbReference type="HAMAP" id="MF_00689">
    <property type="entry name" value="Bpt"/>
    <property type="match status" value="1"/>
</dbReference>
<feature type="domain" description="N-end aminoacyl transferase N-terminal" evidence="5">
    <location>
        <begin position="18"/>
        <end position="88"/>
    </location>
</feature>
<dbReference type="GO" id="GO:0004057">
    <property type="term" value="F:arginyl-tRNA--protein transferase activity"/>
    <property type="evidence" value="ECO:0007669"/>
    <property type="project" value="InterPro"/>
</dbReference>
<gene>
    <name evidence="4" type="primary">bpt</name>
    <name evidence="7" type="ORF">EV696_106115</name>
</gene>
<comment type="similarity">
    <text evidence="4">Belongs to the R-transferase family. Bpt subfamily.</text>
</comment>
<evidence type="ECO:0000256" key="1">
    <source>
        <dbReference type="ARBA" id="ARBA00022490"/>
    </source>
</evidence>
<comment type="caution">
    <text evidence="7">The sequence shown here is derived from an EMBL/GenBank/DDBJ whole genome shotgun (WGS) entry which is preliminary data.</text>
</comment>
<comment type="catalytic activity">
    <reaction evidence="4">
        <text>N-terminal L-aspartyl-[protein] + L-leucyl-tRNA(Leu) = N-terminal L-leucyl-L-aspartyl-[protein] + tRNA(Leu) + H(+)</text>
        <dbReference type="Rhea" id="RHEA:50420"/>
        <dbReference type="Rhea" id="RHEA-COMP:9613"/>
        <dbReference type="Rhea" id="RHEA-COMP:9622"/>
        <dbReference type="Rhea" id="RHEA-COMP:12669"/>
        <dbReference type="Rhea" id="RHEA-COMP:12674"/>
        <dbReference type="ChEBI" id="CHEBI:15378"/>
        <dbReference type="ChEBI" id="CHEBI:64720"/>
        <dbReference type="ChEBI" id="CHEBI:78442"/>
        <dbReference type="ChEBI" id="CHEBI:78494"/>
        <dbReference type="ChEBI" id="CHEBI:133042"/>
        <dbReference type="EC" id="2.3.2.29"/>
    </reaction>
</comment>
<dbReference type="Pfam" id="PF04377">
    <property type="entry name" value="ATE_C"/>
    <property type="match status" value="1"/>
</dbReference>
<dbReference type="AlphaFoldDB" id="A0A4R6UTL3"/>
<dbReference type="InterPro" id="IPR016181">
    <property type="entry name" value="Acyl_CoA_acyltransferase"/>
</dbReference>
<organism evidence="7 8">
    <name type="scientific">Permianibacter aggregans</name>
    <dbReference type="NCBI Taxonomy" id="1510150"/>
    <lineage>
        <taxon>Bacteria</taxon>
        <taxon>Pseudomonadati</taxon>
        <taxon>Pseudomonadota</taxon>
        <taxon>Gammaproteobacteria</taxon>
        <taxon>Pseudomonadales</taxon>
        <taxon>Pseudomonadaceae</taxon>
        <taxon>Permianibacter</taxon>
    </lineage>
</organism>
<dbReference type="PANTHER" id="PTHR21367">
    <property type="entry name" value="ARGININE-TRNA-PROTEIN TRANSFERASE 1"/>
    <property type="match status" value="1"/>
</dbReference>
<evidence type="ECO:0000256" key="2">
    <source>
        <dbReference type="ARBA" id="ARBA00022679"/>
    </source>
</evidence>
<evidence type="ECO:0000256" key="4">
    <source>
        <dbReference type="HAMAP-Rule" id="MF_00689"/>
    </source>
</evidence>
<reference evidence="7 8" key="1">
    <citation type="submission" date="2019-03" db="EMBL/GenBank/DDBJ databases">
        <title>Genomic Encyclopedia of Type Strains, Phase IV (KMG-IV): sequencing the most valuable type-strain genomes for metagenomic binning, comparative biology and taxonomic classification.</title>
        <authorList>
            <person name="Goeker M."/>
        </authorList>
    </citation>
    <scope>NUCLEOTIDE SEQUENCE [LARGE SCALE GENOMIC DNA]</scope>
    <source>
        <strain evidence="7 8">DSM 103792</strain>
    </source>
</reference>
<dbReference type="GO" id="GO:0008914">
    <property type="term" value="F:leucyl-tRNA--protein transferase activity"/>
    <property type="evidence" value="ECO:0007669"/>
    <property type="project" value="UniProtKB-UniRule"/>
</dbReference>
<dbReference type="GO" id="GO:0005737">
    <property type="term" value="C:cytoplasm"/>
    <property type="evidence" value="ECO:0007669"/>
    <property type="project" value="UniProtKB-SubCell"/>
</dbReference>
<dbReference type="NCBIfam" id="NF002345">
    <property type="entry name" value="PRK01305.2-2"/>
    <property type="match status" value="1"/>
</dbReference>
<dbReference type="InterPro" id="IPR030700">
    <property type="entry name" value="N-end_Aminoacyl_Trfase"/>
</dbReference>
<evidence type="ECO:0000313" key="7">
    <source>
        <dbReference type="EMBL" id="TDQ48675.1"/>
    </source>
</evidence>